<evidence type="ECO:0000313" key="2">
    <source>
        <dbReference type="Proteomes" id="UP000501076"/>
    </source>
</evidence>
<proteinExistence type="predicted"/>
<sequence length="240" mass="27997">MEYYYFRDIDFYCINPSTVKYVRSLRQIRRRTEYHQNQLEKYLQDPLLEQLGQDFVDGLEGAALSLATHITQLDPIIDAESAALLQSLRSQFDIFAQIVNSELIPEPLDNRSPQVSFKGIGNVISFQNIKDKINEIQTDENFAFIDDVVNLSKHVIALSPKYMDSFDASNRQLGSYKIFDGYLGTYKTYNKNLDVLPQKELNWIVNTLVQWVKENNLLLLTEIKNIQDRKIDENWNLIYV</sequence>
<dbReference type="RefSeq" id="WP_171779336.1">
    <property type="nucleotide sequence ID" value="NZ_CP045276.1"/>
</dbReference>
<geneLocation type="plasmid" evidence="2">
    <name>pfdu301d</name>
</geneLocation>
<evidence type="ECO:0000313" key="1">
    <source>
        <dbReference type="EMBL" id="QJX81369.1"/>
    </source>
</evidence>
<gene>
    <name evidence="1" type="ORF">FDZ14_35290</name>
</gene>
<dbReference type="EMBL" id="CP045276">
    <property type="protein sequence ID" value="QJX81369.1"/>
    <property type="molecule type" value="Genomic_DNA"/>
</dbReference>
<dbReference type="AlphaFoldDB" id="A0A6M6E8F3"/>
<protein>
    <submittedName>
        <fullName evidence="1">Uncharacterized protein</fullName>
    </submittedName>
</protein>
<dbReference type="Proteomes" id="UP000501076">
    <property type="component" value="Plasmid pFDU301D"/>
</dbReference>
<accession>A0A6M6E8F3</accession>
<keyword evidence="1" id="KW-0614">Plasmid</keyword>
<organism evidence="1 2">
    <name type="scientific">Priestia megaterium</name>
    <name type="common">Bacillus megaterium</name>
    <dbReference type="NCBI Taxonomy" id="1404"/>
    <lineage>
        <taxon>Bacteria</taxon>
        <taxon>Bacillati</taxon>
        <taxon>Bacillota</taxon>
        <taxon>Bacilli</taxon>
        <taxon>Bacillales</taxon>
        <taxon>Bacillaceae</taxon>
        <taxon>Priestia</taxon>
    </lineage>
</organism>
<reference evidence="1 2" key="1">
    <citation type="submission" date="2019-10" db="EMBL/GenBank/DDBJ databases">
        <title>Complete genome sequences for adaption low water activity.</title>
        <authorList>
            <person name="Zhao L."/>
            <person name="Zhong J."/>
        </authorList>
    </citation>
    <scope>NUCLEOTIDE SEQUENCE [LARGE SCALE GENOMIC DNA]</scope>
    <source>
        <strain evidence="1 2">FDU301</strain>
        <plasmid evidence="2">pfdu301d</plasmid>
    </source>
</reference>
<name>A0A6M6E8F3_PRIMG</name>